<evidence type="ECO:0000313" key="5">
    <source>
        <dbReference type="EMBL" id="WOO81406.1"/>
    </source>
</evidence>
<dbReference type="InterPro" id="IPR013785">
    <property type="entry name" value="Aldolase_TIM"/>
</dbReference>
<dbReference type="PANTHER" id="PTHR12128">
    <property type="entry name" value="DIHYDRODIPICOLINATE SYNTHASE"/>
    <property type="match status" value="1"/>
</dbReference>
<comment type="similarity">
    <text evidence="2">Belongs to the DapA family.</text>
</comment>
<reference evidence="5" key="1">
    <citation type="submission" date="2023-10" db="EMBL/GenBank/DDBJ databases">
        <authorList>
            <person name="Noh H."/>
        </authorList>
    </citation>
    <scope>NUCLEOTIDE SEQUENCE</scope>
    <source>
        <strain evidence="5">DUCC4014</strain>
    </source>
</reference>
<keyword evidence="6" id="KW-1185">Reference proteome</keyword>
<organism evidence="5 6">
    <name type="scientific">Vanrija pseudolonga</name>
    <dbReference type="NCBI Taxonomy" id="143232"/>
    <lineage>
        <taxon>Eukaryota</taxon>
        <taxon>Fungi</taxon>
        <taxon>Dikarya</taxon>
        <taxon>Basidiomycota</taxon>
        <taxon>Agaricomycotina</taxon>
        <taxon>Tremellomycetes</taxon>
        <taxon>Trichosporonales</taxon>
        <taxon>Trichosporonaceae</taxon>
        <taxon>Vanrija</taxon>
    </lineage>
</organism>
<evidence type="ECO:0000256" key="3">
    <source>
        <dbReference type="PIRSR" id="PIRSR001365-1"/>
    </source>
</evidence>
<sequence length="346" mass="36068">MTASNGTTNGTAKRVLKAGVWAPSPTFYDENEELDLTTLATHVVSLAKAGVQPVICGSMGESHHLTREERKAVIGAARKALDDAGFTDAVLIAGTGGNSTRATIALSQDAAEAGADIAIVIPPGYFSGALGKEALKTFFADVAAASPIPVMIYNYPGAAGTIDLDSDTIIEIARESPNICGVKLTCGAVGKLTRITGATATPDFAAKYPRTHADVAPEFITLGGFADFLLPTVGAGRAHGAIMGLANVYPRGIARLFQLADKIATDAQPSKADLTKALKLQDLAAGADQTLARGGIAATKWWLKKHNGYPSARVRRPLLDYTDAAGEKIEADAIVAEFYELEKSLA</sequence>
<evidence type="ECO:0000313" key="6">
    <source>
        <dbReference type="Proteomes" id="UP000827549"/>
    </source>
</evidence>
<dbReference type="PRINTS" id="PR00146">
    <property type="entry name" value="DHPICSNTHASE"/>
</dbReference>
<evidence type="ECO:0000256" key="2">
    <source>
        <dbReference type="PIRNR" id="PIRNR001365"/>
    </source>
</evidence>
<dbReference type="Pfam" id="PF00701">
    <property type="entry name" value="DHDPS"/>
    <property type="match status" value="1"/>
</dbReference>
<gene>
    <name evidence="5" type="primary">gaaC_0</name>
    <name evidence="5" type="ORF">LOC62_03G004934</name>
</gene>
<accession>A0AAF0YBL1</accession>
<dbReference type="PIRSF" id="PIRSF001365">
    <property type="entry name" value="DHDPS"/>
    <property type="match status" value="1"/>
</dbReference>
<dbReference type="InterPro" id="IPR002220">
    <property type="entry name" value="DapA-like"/>
</dbReference>
<feature type="active site" description="Proton donor/acceptor" evidence="3">
    <location>
        <position position="153"/>
    </location>
</feature>
<dbReference type="AlphaFoldDB" id="A0AAF0YBL1"/>
<dbReference type="SMART" id="SM01130">
    <property type="entry name" value="DHDPS"/>
    <property type="match status" value="1"/>
</dbReference>
<name>A0AAF0YBL1_9TREE</name>
<dbReference type="RefSeq" id="XP_062627438.1">
    <property type="nucleotide sequence ID" value="XM_062771454.1"/>
</dbReference>
<dbReference type="Gene3D" id="3.20.20.70">
    <property type="entry name" value="Aldolase class I"/>
    <property type="match status" value="1"/>
</dbReference>
<protein>
    <submittedName>
        <fullName evidence="5">L-threo-3-deoxy-hexylosonate aldolase</fullName>
    </submittedName>
</protein>
<dbReference type="EMBL" id="CP086716">
    <property type="protein sequence ID" value="WOO81406.1"/>
    <property type="molecule type" value="Genomic_DNA"/>
</dbReference>
<dbReference type="PANTHER" id="PTHR12128:SF66">
    <property type="entry name" value="4-HYDROXY-2-OXOGLUTARATE ALDOLASE, MITOCHONDRIAL"/>
    <property type="match status" value="1"/>
</dbReference>
<feature type="binding site" evidence="4">
    <location>
        <position position="242"/>
    </location>
    <ligand>
        <name>pyruvate</name>
        <dbReference type="ChEBI" id="CHEBI:15361"/>
    </ligand>
</feature>
<dbReference type="GeneID" id="87808165"/>
<feature type="active site" description="Schiff-base intermediate with substrate" evidence="3">
    <location>
        <position position="183"/>
    </location>
</feature>
<dbReference type="CDD" id="cd00408">
    <property type="entry name" value="DHDPS-like"/>
    <property type="match status" value="1"/>
</dbReference>
<keyword evidence="1 2" id="KW-0456">Lyase</keyword>
<evidence type="ECO:0000256" key="4">
    <source>
        <dbReference type="PIRSR" id="PIRSR001365-2"/>
    </source>
</evidence>
<proteinExistence type="inferred from homology"/>
<dbReference type="GO" id="GO:0008840">
    <property type="term" value="F:4-hydroxy-tetrahydrodipicolinate synthase activity"/>
    <property type="evidence" value="ECO:0007669"/>
    <property type="project" value="TreeGrafter"/>
</dbReference>
<dbReference type="SUPFAM" id="SSF51569">
    <property type="entry name" value="Aldolase"/>
    <property type="match status" value="1"/>
</dbReference>
<evidence type="ECO:0000256" key="1">
    <source>
        <dbReference type="ARBA" id="ARBA00023239"/>
    </source>
</evidence>
<dbReference type="Proteomes" id="UP000827549">
    <property type="component" value="Chromosome 3"/>
</dbReference>